<keyword evidence="2" id="KW-1185">Reference proteome</keyword>
<evidence type="ECO:0000313" key="1">
    <source>
        <dbReference type="EMBL" id="MBD7970403.1"/>
    </source>
</evidence>
<name>A0ABR8T3S5_9BACL</name>
<gene>
    <name evidence="1" type="ORF">H9647_20245</name>
</gene>
<organism evidence="1 2">
    <name type="scientific">Paenibacillus gallinarum</name>
    <dbReference type="NCBI Taxonomy" id="2762232"/>
    <lineage>
        <taxon>Bacteria</taxon>
        <taxon>Bacillati</taxon>
        <taxon>Bacillota</taxon>
        <taxon>Bacilli</taxon>
        <taxon>Bacillales</taxon>
        <taxon>Paenibacillaceae</taxon>
        <taxon>Paenibacillus</taxon>
    </lineage>
</organism>
<proteinExistence type="predicted"/>
<protein>
    <submittedName>
        <fullName evidence="1">Uncharacterized protein</fullName>
    </submittedName>
</protein>
<sequence length="150" mass="17403">MIFNNDFTKFSSLNQIVERTCKCNSAEDCAICEGEGKVTVLDGRDESQYWHRMQEELVYRLEADFYESNFVTDIYRKEDKLCITYVGGEFHPAQTFWFDIKFLNKLACHSESPIHLWTVTIGEIHALSSDVYNEVIVPFFKDELAGIGHL</sequence>
<dbReference type="EMBL" id="JACSQL010000012">
    <property type="protein sequence ID" value="MBD7970403.1"/>
    <property type="molecule type" value="Genomic_DNA"/>
</dbReference>
<accession>A0ABR8T3S5</accession>
<dbReference type="Proteomes" id="UP000608071">
    <property type="component" value="Unassembled WGS sequence"/>
</dbReference>
<evidence type="ECO:0000313" key="2">
    <source>
        <dbReference type="Proteomes" id="UP000608071"/>
    </source>
</evidence>
<dbReference type="RefSeq" id="WP_191803479.1">
    <property type="nucleotide sequence ID" value="NZ_JACSQL010000012.1"/>
</dbReference>
<comment type="caution">
    <text evidence="1">The sequence shown here is derived from an EMBL/GenBank/DDBJ whole genome shotgun (WGS) entry which is preliminary data.</text>
</comment>
<reference evidence="1 2" key="1">
    <citation type="submission" date="2020-08" db="EMBL/GenBank/DDBJ databases">
        <title>A Genomic Blueprint of the Chicken Gut Microbiome.</title>
        <authorList>
            <person name="Gilroy R."/>
            <person name="Ravi A."/>
            <person name="Getino M."/>
            <person name="Pursley I."/>
            <person name="Horton D.L."/>
            <person name="Alikhan N.-F."/>
            <person name="Baker D."/>
            <person name="Gharbi K."/>
            <person name="Hall N."/>
            <person name="Watson M."/>
            <person name="Adriaenssens E.M."/>
            <person name="Foster-Nyarko E."/>
            <person name="Jarju S."/>
            <person name="Secka A."/>
            <person name="Antonio M."/>
            <person name="Oren A."/>
            <person name="Chaudhuri R."/>
            <person name="La Ragione R.M."/>
            <person name="Hildebrand F."/>
            <person name="Pallen M.J."/>
        </authorList>
    </citation>
    <scope>NUCLEOTIDE SEQUENCE [LARGE SCALE GENOMIC DNA]</scope>
    <source>
        <strain evidence="1 2">Sa2BVA9</strain>
    </source>
</reference>